<protein>
    <recommendedName>
        <fullName evidence="5">Protein DGCR6</fullName>
    </recommendedName>
</protein>
<evidence type="ECO:0000256" key="1">
    <source>
        <dbReference type="ARBA" id="ARBA00005939"/>
    </source>
</evidence>
<evidence type="ECO:0008006" key="5">
    <source>
        <dbReference type="Google" id="ProtNLM"/>
    </source>
</evidence>
<feature type="region of interest" description="Disordered" evidence="2">
    <location>
        <begin position="1"/>
        <end position="25"/>
    </location>
</feature>
<comment type="similarity">
    <text evidence="1">Belongs to the gonadal family.</text>
</comment>
<feature type="region of interest" description="Disordered" evidence="2">
    <location>
        <begin position="40"/>
        <end position="59"/>
    </location>
</feature>
<evidence type="ECO:0000313" key="3">
    <source>
        <dbReference type="Ensembl" id="ENSSHAP00000043423.1"/>
    </source>
</evidence>
<sequence length="305" mass="32893">GSPGPSDPLSLGRLPPGPALRAGVGGTLPAALGSLQPWLTRRQGRGGDGGEAGARPAPGGTRLAFASACSPQGERGPVIGLGGGVSGALEKRFLIFAPWGPGSQGGASPLILPPGRAGPCTRVVPLCSSLEDPAVTPSLLFSRSSFQQRLSHTTLSDLALVLIDGTVFEIVQGLLEIQHLTEKSLYNQRLKLQSEHRVLKQTLLNKHKEAQQACRPHNLPILRAAQQREQEAMEHRIREEQRMMDEKIVLELDQKVVDQQSTLEKAGVTGFYVTTNPQELTLQMNLLELIRKLQQRGYQPGKPFP</sequence>
<reference evidence="3" key="3">
    <citation type="submission" date="2025-09" db="UniProtKB">
        <authorList>
            <consortium name="Ensembl"/>
        </authorList>
    </citation>
    <scope>IDENTIFICATION</scope>
</reference>
<organism evidence="3 4">
    <name type="scientific">Sarcophilus harrisii</name>
    <name type="common">Tasmanian devil</name>
    <name type="synonym">Sarcophilus laniarius</name>
    <dbReference type="NCBI Taxonomy" id="9305"/>
    <lineage>
        <taxon>Eukaryota</taxon>
        <taxon>Metazoa</taxon>
        <taxon>Chordata</taxon>
        <taxon>Craniata</taxon>
        <taxon>Vertebrata</taxon>
        <taxon>Euteleostomi</taxon>
        <taxon>Mammalia</taxon>
        <taxon>Metatheria</taxon>
        <taxon>Dasyuromorphia</taxon>
        <taxon>Dasyuridae</taxon>
        <taxon>Sarcophilus</taxon>
    </lineage>
</organism>
<dbReference type="Ensembl" id="ENSSHAT00000036294.1">
    <property type="protein sequence ID" value="ENSSHAP00000043423.1"/>
    <property type="gene ID" value="ENSSHAG00000000229.2"/>
</dbReference>
<dbReference type="Pfam" id="PF07324">
    <property type="entry name" value="DGCR6"/>
    <property type="match status" value="1"/>
</dbReference>
<evidence type="ECO:0000313" key="4">
    <source>
        <dbReference type="Proteomes" id="UP000007648"/>
    </source>
</evidence>
<dbReference type="PANTHER" id="PTHR13054">
    <property type="entry name" value="DIGEORGE SYNDROME CRITICAL REGION 6 DGCR6 FAMILY MEMBER"/>
    <property type="match status" value="1"/>
</dbReference>
<gene>
    <name evidence="3" type="primary">DGCR6L</name>
</gene>
<proteinExistence type="inferred from homology"/>
<evidence type="ECO:0000256" key="2">
    <source>
        <dbReference type="SAM" id="MobiDB-lite"/>
    </source>
</evidence>
<name>A0A7N4PWI9_SARHA</name>
<accession>A0A7N4PWI9</accession>
<dbReference type="GeneTree" id="ENSGT00390000017663"/>
<dbReference type="InParanoid" id="A0A7N4PWI9"/>
<dbReference type="InterPro" id="IPR010849">
    <property type="entry name" value="Gonadal"/>
</dbReference>
<dbReference type="AlphaFoldDB" id="A0A7N4PWI9"/>
<keyword evidence="4" id="KW-1185">Reference proteome</keyword>
<dbReference type="PANTHER" id="PTHR13054:SF2">
    <property type="entry name" value="PROTEIN DGCR6"/>
    <property type="match status" value="1"/>
</dbReference>
<reference evidence="3 4" key="1">
    <citation type="journal article" date="2011" name="Proc. Natl. Acad. Sci. U.S.A.">
        <title>Genetic diversity and population structure of the endangered marsupial Sarcophilus harrisii (Tasmanian devil).</title>
        <authorList>
            <person name="Miller W."/>
            <person name="Hayes V.M."/>
            <person name="Ratan A."/>
            <person name="Petersen D.C."/>
            <person name="Wittekindt N.E."/>
            <person name="Miller J."/>
            <person name="Walenz B."/>
            <person name="Knight J."/>
            <person name="Qi J."/>
            <person name="Zhao F."/>
            <person name="Wang Q."/>
            <person name="Bedoya-Reina O.C."/>
            <person name="Katiyar N."/>
            <person name="Tomsho L.P."/>
            <person name="Kasson L.M."/>
            <person name="Hardie R.A."/>
            <person name="Woodbridge P."/>
            <person name="Tindall E.A."/>
            <person name="Bertelsen M.F."/>
            <person name="Dixon D."/>
            <person name="Pyecroft S."/>
            <person name="Helgen K.M."/>
            <person name="Lesk A.M."/>
            <person name="Pringle T.H."/>
            <person name="Patterson N."/>
            <person name="Zhang Y."/>
            <person name="Kreiss A."/>
            <person name="Woods G.M."/>
            <person name="Jones M.E."/>
            <person name="Schuster S.C."/>
        </authorList>
    </citation>
    <scope>NUCLEOTIDE SEQUENCE [LARGE SCALE GENOMIC DNA]</scope>
</reference>
<dbReference type="Proteomes" id="UP000007648">
    <property type="component" value="Unassembled WGS sequence"/>
</dbReference>
<dbReference type="FunCoup" id="A0A7N4PWI9">
    <property type="interactions" value="154"/>
</dbReference>
<reference evidence="3" key="2">
    <citation type="submission" date="2025-08" db="UniProtKB">
        <authorList>
            <consortium name="Ensembl"/>
        </authorList>
    </citation>
    <scope>IDENTIFICATION</scope>
</reference>